<dbReference type="Proteomes" id="UP001208041">
    <property type="component" value="Unassembled WGS sequence"/>
</dbReference>
<evidence type="ECO:0000256" key="7">
    <source>
        <dbReference type="ARBA" id="ARBA00022833"/>
    </source>
</evidence>
<evidence type="ECO:0000256" key="1">
    <source>
        <dbReference type="ARBA" id="ARBA00001947"/>
    </source>
</evidence>
<dbReference type="AlphaFoldDB" id="A0AAE3IY93"/>
<keyword evidence="14" id="KW-1185">Reference proteome</keyword>
<comment type="similarity">
    <text evidence="3 11">Belongs to the peptidase M50B family.</text>
</comment>
<dbReference type="GO" id="GO:0046872">
    <property type="term" value="F:metal ion binding"/>
    <property type="evidence" value="ECO:0007669"/>
    <property type="project" value="UniProtKB-KW"/>
</dbReference>
<dbReference type="InterPro" id="IPR041489">
    <property type="entry name" value="PDZ_6"/>
</dbReference>
<dbReference type="Pfam" id="PF17820">
    <property type="entry name" value="PDZ_6"/>
    <property type="match status" value="1"/>
</dbReference>
<keyword evidence="7 11" id="KW-0862">Zinc</keyword>
<evidence type="ECO:0000256" key="9">
    <source>
        <dbReference type="ARBA" id="ARBA00023049"/>
    </source>
</evidence>
<keyword evidence="5 11" id="KW-0812">Transmembrane</keyword>
<evidence type="ECO:0000256" key="6">
    <source>
        <dbReference type="ARBA" id="ARBA00022801"/>
    </source>
</evidence>
<dbReference type="CDD" id="cd06163">
    <property type="entry name" value="S2P-M50_PDZ_RseP-like"/>
    <property type="match status" value="1"/>
</dbReference>
<dbReference type="NCBIfam" id="TIGR00054">
    <property type="entry name" value="RIP metalloprotease RseP"/>
    <property type="match status" value="1"/>
</dbReference>
<evidence type="ECO:0000256" key="8">
    <source>
        <dbReference type="ARBA" id="ARBA00022989"/>
    </source>
</evidence>
<keyword evidence="8 11" id="KW-1133">Transmembrane helix</keyword>
<evidence type="ECO:0000313" key="13">
    <source>
        <dbReference type="EMBL" id="MCV6824313.1"/>
    </source>
</evidence>
<keyword evidence="4" id="KW-0645">Protease</keyword>
<dbReference type="SMART" id="SM00228">
    <property type="entry name" value="PDZ"/>
    <property type="match status" value="1"/>
</dbReference>
<dbReference type="Pfam" id="PF02163">
    <property type="entry name" value="Peptidase_M50"/>
    <property type="match status" value="1"/>
</dbReference>
<dbReference type="EC" id="3.4.24.-" evidence="11"/>
<evidence type="ECO:0000256" key="10">
    <source>
        <dbReference type="ARBA" id="ARBA00023136"/>
    </source>
</evidence>
<feature type="transmembrane region" description="Helical" evidence="11">
    <location>
        <begin position="340"/>
        <end position="360"/>
    </location>
</feature>
<dbReference type="EMBL" id="JAOYFC010000001">
    <property type="protein sequence ID" value="MCV6824313.1"/>
    <property type="molecule type" value="Genomic_DNA"/>
</dbReference>
<evidence type="ECO:0000313" key="14">
    <source>
        <dbReference type="Proteomes" id="UP001208041"/>
    </source>
</evidence>
<keyword evidence="6 11" id="KW-0378">Hydrolase</keyword>
<dbReference type="InterPro" id="IPR008915">
    <property type="entry name" value="Peptidase_M50"/>
</dbReference>
<dbReference type="Gene3D" id="2.30.42.10">
    <property type="match status" value="1"/>
</dbReference>
<evidence type="ECO:0000256" key="5">
    <source>
        <dbReference type="ARBA" id="ARBA00022692"/>
    </source>
</evidence>
<feature type="transmembrane region" description="Helical" evidence="11">
    <location>
        <begin position="372"/>
        <end position="392"/>
    </location>
</feature>
<protein>
    <recommendedName>
        <fullName evidence="11">Zinc metalloprotease</fullName>
        <ecNumber evidence="11">3.4.24.-</ecNumber>
    </recommendedName>
</protein>
<evidence type="ECO:0000256" key="3">
    <source>
        <dbReference type="ARBA" id="ARBA00007931"/>
    </source>
</evidence>
<evidence type="ECO:0000256" key="2">
    <source>
        <dbReference type="ARBA" id="ARBA00004141"/>
    </source>
</evidence>
<evidence type="ECO:0000256" key="4">
    <source>
        <dbReference type="ARBA" id="ARBA00022670"/>
    </source>
</evidence>
<gene>
    <name evidence="13" type="primary">rseP</name>
    <name evidence="13" type="ORF">OH136_07060</name>
</gene>
<dbReference type="PROSITE" id="PS50106">
    <property type="entry name" value="PDZ"/>
    <property type="match status" value="1"/>
</dbReference>
<dbReference type="CDD" id="cd23081">
    <property type="entry name" value="cpPDZ_EcRseP-like"/>
    <property type="match status" value="1"/>
</dbReference>
<feature type="transmembrane region" description="Helical" evidence="11">
    <location>
        <begin position="113"/>
        <end position="140"/>
    </location>
</feature>
<dbReference type="PANTHER" id="PTHR42837">
    <property type="entry name" value="REGULATOR OF SIGMA-E PROTEASE RSEP"/>
    <property type="match status" value="1"/>
</dbReference>
<evidence type="ECO:0000256" key="11">
    <source>
        <dbReference type="RuleBase" id="RU362031"/>
    </source>
</evidence>
<dbReference type="GO" id="GO:0016020">
    <property type="term" value="C:membrane"/>
    <property type="evidence" value="ECO:0007669"/>
    <property type="project" value="UniProtKB-SubCell"/>
</dbReference>
<comment type="subcellular location">
    <subcellularLocation>
        <location evidence="2">Membrane</location>
        <topology evidence="2">Multi-pass membrane protein</topology>
    </subcellularLocation>
</comment>
<dbReference type="PANTHER" id="PTHR42837:SF2">
    <property type="entry name" value="MEMBRANE METALLOPROTEASE ARASP2, CHLOROPLASTIC-RELATED"/>
    <property type="match status" value="1"/>
</dbReference>
<keyword evidence="9 11" id="KW-0482">Metalloprotease</keyword>
<proteinExistence type="inferred from homology"/>
<evidence type="ECO:0000259" key="12">
    <source>
        <dbReference type="PROSITE" id="PS50106"/>
    </source>
</evidence>
<feature type="transmembrane region" description="Helical" evidence="11">
    <location>
        <begin position="422"/>
        <end position="444"/>
    </location>
</feature>
<keyword evidence="11" id="KW-0479">Metal-binding</keyword>
<organism evidence="13 14">
    <name type="scientific">Halocynthiibacter halioticoli</name>
    <dbReference type="NCBI Taxonomy" id="2986804"/>
    <lineage>
        <taxon>Bacteria</taxon>
        <taxon>Pseudomonadati</taxon>
        <taxon>Pseudomonadota</taxon>
        <taxon>Alphaproteobacteria</taxon>
        <taxon>Rhodobacterales</taxon>
        <taxon>Paracoccaceae</taxon>
        <taxon>Halocynthiibacter</taxon>
    </lineage>
</organism>
<feature type="domain" description="PDZ" evidence="12">
    <location>
        <begin position="199"/>
        <end position="286"/>
    </location>
</feature>
<dbReference type="InterPro" id="IPR004387">
    <property type="entry name" value="Pept_M50_Zn"/>
</dbReference>
<dbReference type="InterPro" id="IPR001478">
    <property type="entry name" value="PDZ"/>
</dbReference>
<accession>A0AAE3IY93</accession>
<dbReference type="RefSeq" id="WP_263953125.1">
    <property type="nucleotide sequence ID" value="NZ_JAOYFC010000001.1"/>
</dbReference>
<comment type="cofactor">
    <cofactor evidence="1 11">
        <name>Zn(2+)</name>
        <dbReference type="ChEBI" id="CHEBI:29105"/>
    </cofactor>
</comment>
<comment type="caution">
    <text evidence="13">The sequence shown here is derived from an EMBL/GenBank/DDBJ whole genome shotgun (WGS) entry which is preliminary data.</text>
</comment>
<dbReference type="GO" id="GO:0006508">
    <property type="term" value="P:proteolysis"/>
    <property type="evidence" value="ECO:0007669"/>
    <property type="project" value="UniProtKB-KW"/>
</dbReference>
<dbReference type="SUPFAM" id="SSF50156">
    <property type="entry name" value="PDZ domain-like"/>
    <property type="match status" value="2"/>
</dbReference>
<dbReference type="GO" id="GO:0004222">
    <property type="term" value="F:metalloendopeptidase activity"/>
    <property type="evidence" value="ECO:0007669"/>
    <property type="project" value="InterPro"/>
</dbReference>
<dbReference type="InterPro" id="IPR036034">
    <property type="entry name" value="PDZ_sf"/>
</dbReference>
<reference evidence="13" key="1">
    <citation type="submission" date="2022-10" db="EMBL/GenBank/DDBJ databases">
        <authorList>
            <person name="Yue Y."/>
        </authorList>
    </citation>
    <scope>NUCLEOTIDE SEQUENCE</scope>
    <source>
        <strain evidence="13">Z654</strain>
    </source>
</reference>
<sequence length="445" mass="46864">MDLSTFLPSLGGGLATFVAFVVVLSIIVAIHEYGHYIVGKWSGIHADVFSLGFGKVLFSRVDKHGTKWQVAALPFGGYVKFAGDANAASAADPEALTGLSEREKRRTMQGAPLWARTATVAAGPLFNFALSIVIFAAMALATGVSKEPLTVGEILPLPQGSAELRSGDVLLGVEEIGLEGEETLIAALRDLPRDEPFLTYAIERDGTPMSILGPHLQPPRVQNVSPQSAALAAGIKEGDVILRLNDTPIATFEQMIPIVEASGGKEIAVDLWRDGEEISLTLTPKRTDIPDADGGFETRYLMGVSSGLAFTPATESVGLFEAAEIGVMSTYGVIKLSLSGMYHLVTGAISTCNIAGPLGIAQASGQAASGGFMDFVGFIALISAAIGLMNLFPIPVLDGGHLVFYAYEAVFRKPPSDGAMRILMSFGLVLILSLMTLGLTTDIFC</sequence>
<feature type="transmembrane region" description="Helical" evidence="11">
    <location>
        <begin position="6"/>
        <end position="30"/>
    </location>
</feature>
<keyword evidence="10 11" id="KW-0472">Membrane</keyword>
<name>A0AAE3IY93_9RHOB</name>